<evidence type="ECO:0008006" key="3">
    <source>
        <dbReference type="Google" id="ProtNLM"/>
    </source>
</evidence>
<dbReference type="STRING" id="113562.SAMN04489716_9166"/>
<dbReference type="EMBL" id="LT629758">
    <property type="protein sequence ID" value="SDT80352.1"/>
    <property type="molecule type" value="Genomic_DNA"/>
</dbReference>
<proteinExistence type="predicted"/>
<accession>A0A1H2DCY1</accession>
<dbReference type="OrthoDB" id="3389325at2"/>
<organism evidence="1 2">
    <name type="scientific">Actinoplanes derwentensis</name>
    <dbReference type="NCBI Taxonomy" id="113562"/>
    <lineage>
        <taxon>Bacteria</taxon>
        <taxon>Bacillati</taxon>
        <taxon>Actinomycetota</taxon>
        <taxon>Actinomycetes</taxon>
        <taxon>Micromonosporales</taxon>
        <taxon>Micromonosporaceae</taxon>
        <taxon>Actinoplanes</taxon>
    </lineage>
</organism>
<sequence length="186" mass="20506">MTAEPVQLQLAENALEDIIGTFTRHTMAAAGYKWNHLRHRIIDGPAGDGIAAERAACWLRMISIVEIFGEALLRELDGDTARPVPGSWSQVTNFLKQRHYIDLHDIPGWDRLEACFLVRNAIAHGLGHFTAKQVEKGVPRKIRGAGVAVRDGMVVITAASLASCADVCRRFITDLDAYPQVGRRHG</sequence>
<protein>
    <recommendedName>
        <fullName evidence="3">MAE-28990/MAE-18760-like HEPN domain-containing protein</fullName>
    </recommendedName>
</protein>
<dbReference type="Proteomes" id="UP000198688">
    <property type="component" value="Chromosome I"/>
</dbReference>
<dbReference type="AlphaFoldDB" id="A0A1H2DCY1"/>
<gene>
    <name evidence="1" type="ORF">SAMN04489716_9166</name>
</gene>
<name>A0A1H2DCY1_9ACTN</name>
<evidence type="ECO:0000313" key="1">
    <source>
        <dbReference type="EMBL" id="SDT80352.1"/>
    </source>
</evidence>
<dbReference type="RefSeq" id="WP_092555623.1">
    <property type="nucleotide sequence ID" value="NZ_BOMJ01000127.1"/>
</dbReference>
<keyword evidence="2" id="KW-1185">Reference proteome</keyword>
<evidence type="ECO:0000313" key="2">
    <source>
        <dbReference type="Proteomes" id="UP000198688"/>
    </source>
</evidence>
<reference evidence="1 2" key="1">
    <citation type="submission" date="2016-10" db="EMBL/GenBank/DDBJ databases">
        <authorList>
            <person name="de Groot N.N."/>
        </authorList>
    </citation>
    <scope>NUCLEOTIDE SEQUENCE [LARGE SCALE GENOMIC DNA]</scope>
    <source>
        <strain evidence="1 2">DSM 43941</strain>
    </source>
</reference>